<evidence type="ECO:0000256" key="6">
    <source>
        <dbReference type="HAMAP-Rule" id="MF_00479"/>
    </source>
</evidence>
<reference evidence="8 9" key="1">
    <citation type="submission" date="2018-07" db="EMBL/GenBank/DDBJ databases">
        <title>Anaerosacharophilus polymeroproducens gen. nov. sp. nov., an anaerobic bacterium isolated from salt field.</title>
        <authorList>
            <person name="Kim W."/>
            <person name="Yang S.-H."/>
            <person name="Oh J."/>
            <person name="Lee J.-H."/>
            <person name="Kwon K.K."/>
        </authorList>
    </citation>
    <scope>NUCLEOTIDE SEQUENCE [LARGE SCALE GENOMIC DNA]</scope>
    <source>
        <strain evidence="8 9">MCWD5</strain>
    </source>
</reference>
<keyword evidence="3 6" id="KW-0285">Flavoprotein</keyword>
<dbReference type="PIRSF" id="PIRSF006091">
    <property type="entry name" value="E_trnsport_RnfG"/>
    <property type="match status" value="1"/>
</dbReference>
<dbReference type="GO" id="GO:0009055">
    <property type="term" value="F:electron transfer activity"/>
    <property type="evidence" value="ECO:0007669"/>
    <property type="project" value="InterPro"/>
</dbReference>
<comment type="subunit">
    <text evidence="6">The complex is composed of six subunits: RnfA, RnfB, RnfC, RnfD, RnfE and RnfG.</text>
</comment>
<dbReference type="GO" id="GO:0005886">
    <property type="term" value="C:plasma membrane"/>
    <property type="evidence" value="ECO:0007669"/>
    <property type="project" value="UniProtKB-SubCell"/>
</dbReference>
<name>A0A371AU99_9FIRM</name>
<keyword evidence="5 6" id="KW-0249">Electron transport</keyword>
<dbReference type="InterPro" id="IPR007329">
    <property type="entry name" value="FMN-bd"/>
</dbReference>
<evidence type="ECO:0000256" key="4">
    <source>
        <dbReference type="ARBA" id="ARBA00022643"/>
    </source>
</evidence>
<keyword evidence="1 6" id="KW-0813">Transport</keyword>
<evidence type="ECO:0000256" key="3">
    <source>
        <dbReference type="ARBA" id="ARBA00022630"/>
    </source>
</evidence>
<dbReference type="Proteomes" id="UP000255036">
    <property type="component" value="Unassembled WGS sequence"/>
</dbReference>
<sequence>MNKIIKEALLLTIITLTAGLCLGFVYEITKAPIEKAQLNSKKKAFQTVFSDADSFKEMEINKDQAETVLKEAGFDQDVIDGYVQAVDTKGKQLGYVITVTSKEGYAGEISFVLGISLDGTVQGISILSISETAGLGMKAKTPEFINQFKDKKVELFKYTKNGASAEEEIDALSGATITTNAMTNGVNAGLAFFKSIEGGSVNE</sequence>
<comment type="caution">
    <text evidence="8">The sequence shown here is derived from an EMBL/GenBank/DDBJ whole genome shotgun (WGS) entry which is preliminary data.</text>
</comment>
<feature type="domain" description="FMN-binding" evidence="7">
    <location>
        <begin position="104"/>
        <end position="193"/>
    </location>
</feature>
<dbReference type="OrthoDB" id="9787579at2"/>
<comment type="subcellular location">
    <subcellularLocation>
        <location evidence="6">Cell membrane</location>
        <topology evidence="6">Single-pass membrane protein</topology>
    </subcellularLocation>
</comment>
<dbReference type="InterPro" id="IPR010209">
    <property type="entry name" value="Ion_transpt_RnfG/RsxG"/>
</dbReference>
<comment type="function">
    <text evidence="6">Part of a membrane-bound complex that couples electron transfer with translocation of ions across the membrane.</text>
</comment>
<proteinExistence type="inferred from homology"/>
<keyword evidence="6" id="KW-1133">Transmembrane helix</keyword>
<evidence type="ECO:0000313" key="9">
    <source>
        <dbReference type="Proteomes" id="UP000255036"/>
    </source>
</evidence>
<keyword evidence="6" id="KW-0812">Transmembrane</keyword>
<keyword evidence="9" id="KW-1185">Reference proteome</keyword>
<dbReference type="Pfam" id="PF04205">
    <property type="entry name" value="FMN_bind"/>
    <property type="match status" value="1"/>
</dbReference>
<protein>
    <recommendedName>
        <fullName evidence="6">Ion-translocating oxidoreductase complex subunit G</fullName>
        <ecNumber evidence="6">7.-.-.-</ecNumber>
    </recommendedName>
    <alternativeName>
        <fullName evidence="6">Rnf electron transport complex subunit G</fullName>
    </alternativeName>
</protein>
<dbReference type="PANTHER" id="PTHR36118:SF1">
    <property type="entry name" value="ION-TRANSLOCATING OXIDOREDUCTASE COMPLEX SUBUNIT G"/>
    <property type="match status" value="1"/>
</dbReference>
<dbReference type="HAMAP" id="MF_00479">
    <property type="entry name" value="RsxG_RnfG"/>
    <property type="match status" value="1"/>
</dbReference>
<gene>
    <name evidence="6" type="primary">rnfG</name>
    <name evidence="8" type="ORF">DWV06_12220</name>
</gene>
<organism evidence="8 9">
    <name type="scientific">Anaerosacchariphilus polymeriproducens</name>
    <dbReference type="NCBI Taxonomy" id="1812858"/>
    <lineage>
        <taxon>Bacteria</taxon>
        <taxon>Bacillati</taxon>
        <taxon>Bacillota</taxon>
        <taxon>Clostridia</taxon>
        <taxon>Lachnospirales</taxon>
        <taxon>Lachnospiraceae</taxon>
        <taxon>Anaerosacchariphilus</taxon>
    </lineage>
</organism>
<evidence type="ECO:0000256" key="5">
    <source>
        <dbReference type="ARBA" id="ARBA00022982"/>
    </source>
</evidence>
<dbReference type="NCBIfam" id="TIGR01947">
    <property type="entry name" value="rnfG"/>
    <property type="match status" value="1"/>
</dbReference>
<dbReference type="RefSeq" id="WP_115482461.1">
    <property type="nucleotide sequence ID" value="NZ_QRCT01000034.1"/>
</dbReference>
<dbReference type="EMBL" id="QRCT01000034">
    <property type="protein sequence ID" value="RDU23119.1"/>
    <property type="molecule type" value="Genomic_DNA"/>
</dbReference>
<dbReference type="PANTHER" id="PTHR36118">
    <property type="entry name" value="ION-TRANSLOCATING OXIDOREDUCTASE COMPLEX SUBUNIT G"/>
    <property type="match status" value="1"/>
</dbReference>
<dbReference type="GO" id="GO:0010181">
    <property type="term" value="F:FMN binding"/>
    <property type="evidence" value="ECO:0007669"/>
    <property type="project" value="InterPro"/>
</dbReference>
<evidence type="ECO:0000256" key="2">
    <source>
        <dbReference type="ARBA" id="ARBA00022553"/>
    </source>
</evidence>
<feature type="modified residue" description="FMN phosphoryl threonine" evidence="6">
    <location>
        <position position="176"/>
    </location>
</feature>
<keyword evidence="6" id="KW-1278">Translocase</keyword>
<evidence type="ECO:0000259" key="7">
    <source>
        <dbReference type="SMART" id="SM00900"/>
    </source>
</evidence>
<accession>A0A371AU99</accession>
<comment type="similarity">
    <text evidence="6">Belongs to the RnfG family.</text>
</comment>
<keyword evidence="6" id="KW-0472">Membrane</keyword>
<keyword evidence="6" id="KW-1003">Cell membrane</keyword>
<dbReference type="GO" id="GO:0022900">
    <property type="term" value="P:electron transport chain"/>
    <property type="evidence" value="ECO:0007669"/>
    <property type="project" value="UniProtKB-UniRule"/>
</dbReference>
<dbReference type="EC" id="7.-.-.-" evidence="6"/>
<keyword evidence="4 6" id="KW-0288">FMN</keyword>
<comment type="cofactor">
    <cofactor evidence="6">
        <name>FMN</name>
        <dbReference type="ChEBI" id="CHEBI:58210"/>
    </cofactor>
</comment>
<evidence type="ECO:0000313" key="8">
    <source>
        <dbReference type="EMBL" id="RDU23119.1"/>
    </source>
</evidence>
<evidence type="ECO:0000256" key="1">
    <source>
        <dbReference type="ARBA" id="ARBA00022448"/>
    </source>
</evidence>
<dbReference type="AlphaFoldDB" id="A0A371AU99"/>
<dbReference type="SMART" id="SM00900">
    <property type="entry name" value="FMN_bind"/>
    <property type="match status" value="1"/>
</dbReference>
<keyword evidence="2 6" id="KW-0597">Phosphoprotein</keyword>